<comment type="similarity">
    <text evidence="3">Belongs to the HARBI1 family.</text>
</comment>
<comment type="subcellular location">
    <subcellularLocation>
        <location evidence="2">Nucleus</location>
    </subcellularLocation>
</comment>
<evidence type="ECO:0000256" key="7">
    <source>
        <dbReference type="ARBA" id="ARBA00023242"/>
    </source>
</evidence>
<dbReference type="OrthoDB" id="7697726at2759"/>
<evidence type="ECO:0000256" key="2">
    <source>
        <dbReference type="ARBA" id="ARBA00004123"/>
    </source>
</evidence>
<evidence type="ECO:0000256" key="6">
    <source>
        <dbReference type="ARBA" id="ARBA00022801"/>
    </source>
</evidence>
<evidence type="ECO:0000256" key="3">
    <source>
        <dbReference type="ARBA" id="ARBA00006958"/>
    </source>
</evidence>
<comment type="cofactor">
    <cofactor evidence="1">
        <name>a divalent metal cation</name>
        <dbReference type="ChEBI" id="CHEBI:60240"/>
    </cofactor>
</comment>
<keyword evidence="6" id="KW-0378">Hydrolase</keyword>
<evidence type="ECO:0000256" key="1">
    <source>
        <dbReference type="ARBA" id="ARBA00001968"/>
    </source>
</evidence>
<name>A0A6J1PS44_9HYME</name>
<sequence>MAMILNDLFFESSDDEENNMFPFQPIVRYDDDDFYELHMLHPIFGLVQRIEHVKINNYIEHIVHNYNNVDFLMHFRLSRRAAYQLIDQFTVSEIFTSIQERIQNNKISAEKHILCYLWFVGHQTGSYRDVADRFGITISALHTVITRVTDFILALAHHIIKYPTDLEKEQTSNFYLQRKGFPNIIGAIDGSHIKIDKPAEDPDSYINRKQYFSIHLQGTVNHDMKFIDVFIGYPGSVHDARVFKNSTLYNDLHNICGDNYYLLGDSAYPCLKQLIVPYKDNGHLTRAQRSFNQKLSSCRVVIENAFGCLKQRFRQLYHFKLRDIPRMVRVIHACCVLHNIANVQDLHYFEPQLNEEYPDIELQNRPIVMIDNAREYEDDVRGTHVRDEICNLLSR</sequence>
<dbReference type="GO" id="GO:0005634">
    <property type="term" value="C:nucleus"/>
    <property type="evidence" value="ECO:0007669"/>
    <property type="project" value="UniProtKB-SubCell"/>
</dbReference>
<evidence type="ECO:0000256" key="4">
    <source>
        <dbReference type="ARBA" id="ARBA00022722"/>
    </source>
</evidence>
<dbReference type="AlphaFoldDB" id="A0A6J1PS44"/>
<dbReference type="GO" id="GO:0004518">
    <property type="term" value="F:nuclease activity"/>
    <property type="evidence" value="ECO:0007669"/>
    <property type="project" value="UniProtKB-KW"/>
</dbReference>
<dbReference type="PANTHER" id="PTHR22930">
    <property type="match status" value="1"/>
</dbReference>
<dbReference type="RefSeq" id="XP_024871815.1">
    <property type="nucleotide sequence ID" value="XM_025016047.1"/>
</dbReference>
<evidence type="ECO:0000313" key="10">
    <source>
        <dbReference type="RefSeq" id="XP_024871815.1"/>
    </source>
</evidence>
<feature type="domain" description="DDE Tnp4" evidence="8">
    <location>
        <begin position="188"/>
        <end position="339"/>
    </location>
</feature>
<dbReference type="GO" id="GO:0046872">
    <property type="term" value="F:metal ion binding"/>
    <property type="evidence" value="ECO:0007669"/>
    <property type="project" value="UniProtKB-KW"/>
</dbReference>
<keyword evidence="9" id="KW-1185">Reference proteome</keyword>
<dbReference type="GeneID" id="112454569"/>
<evidence type="ECO:0000259" key="8">
    <source>
        <dbReference type="Pfam" id="PF13359"/>
    </source>
</evidence>
<keyword evidence="5" id="KW-0479">Metal-binding</keyword>
<reference evidence="10" key="1">
    <citation type="submission" date="2025-08" db="UniProtKB">
        <authorList>
            <consortium name="RefSeq"/>
        </authorList>
    </citation>
    <scope>IDENTIFICATION</scope>
    <source>
        <tissue evidence="10">Whole body</tissue>
    </source>
</reference>
<dbReference type="InterPro" id="IPR027806">
    <property type="entry name" value="HARBI1_dom"/>
</dbReference>
<dbReference type="InterPro" id="IPR045249">
    <property type="entry name" value="HARBI1-like"/>
</dbReference>
<keyword evidence="4" id="KW-0540">Nuclease</keyword>
<keyword evidence="7" id="KW-0539">Nucleus</keyword>
<protein>
    <submittedName>
        <fullName evidence="10">Nuclease HARBI1 isoform X1</fullName>
    </submittedName>
</protein>
<gene>
    <name evidence="10" type="primary">LOC112454569</name>
</gene>
<evidence type="ECO:0000313" key="9">
    <source>
        <dbReference type="Proteomes" id="UP000504618"/>
    </source>
</evidence>
<dbReference type="PANTHER" id="PTHR22930:SF85">
    <property type="entry name" value="GH03217P-RELATED"/>
    <property type="match status" value="1"/>
</dbReference>
<proteinExistence type="inferred from homology"/>
<dbReference type="Pfam" id="PF13359">
    <property type="entry name" value="DDE_Tnp_4"/>
    <property type="match status" value="1"/>
</dbReference>
<accession>A0A6J1PS44</accession>
<evidence type="ECO:0000256" key="5">
    <source>
        <dbReference type="ARBA" id="ARBA00022723"/>
    </source>
</evidence>
<dbReference type="GO" id="GO:0016787">
    <property type="term" value="F:hydrolase activity"/>
    <property type="evidence" value="ECO:0007669"/>
    <property type="project" value="UniProtKB-KW"/>
</dbReference>
<organism evidence="9 10">
    <name type="scientific">Temnothorax curvispinosus</name>
    <dbReference type="NCBI Taxonomy" id="300111"/>
    <lineage>
        <taxon>Eukaryota</taxon>
        <taxon>Metazoa</taxon>
        <taxon>Ecdysozoa</taxon>
        <taxon>Arthropoda</taxon>
        <taxon>Hexapoda</taxon>
        <taxon>Insecta</taxon>
        <taxon>Pterygota</taxon>
        <taxon>Neoptera</taxon>
        <taxon>Endopterygota</taxon>
        <taxon>Hymenoptera</taxon>
        <taxon>Apocrita</taxon>
        <taxon>Aculeata</taxon>
        <taxon>Formicoidea</taxon>
        <taxon>Formicidae</taxon>
        <taxon>Myrmicinae</taxon>
        <taxon>Temnothorax</taxon>
    </lineage>
</organism>
<dbReference type="Proteomes" id="UP000504618">
    <property type="component" value="Unplaced"/>
</dbReference>